<gene>
    <name evidence="1" type="ORF">HNQ41_000071</name>
</gene>
<dbReference type="Pfam" id="PF04392">
    <property type="entry name" value="ABC_sub_bind"/>
    <property type="match status" value="1"/>
</dbReference>
<evidence type="ECO:0000313" key="1">
    <source>
        <dbReference type="EMBL" id="MBB5171931.1"/>
    </source>
</evidence>
<dbReference type="CDD" id="cd06325">
    <property type="entry name" value="PBP1_ABC_unchar_transporter"/>
    <property type="match status" value="1"/>
</dbReference>
<dbReference type="EMBL" id="JACHHB010000001">
    <property type="protein sequence ID" value="MBB5171931.1"/>
    <property type="molecule type" value="Genomic_DNA"/>
</dbReference>
<dbReference type="AlphaFoldDB" id="A0A840QL13"/>
<dbReference type="PANTHER" id="PTHR35271">
    <property type="entry name" value="ABC TRANSPORTER, SUBSTRATE-BINDING LIPOPROTEIN-RELATED"/>
    <property type="match status" value="1"/>
</dbReference>
<dbReference type="Proteomes" id="UP000551878">
    <property type="component" value="Unassembled WGS sequence"/>
</dbReference>
<dbReference type="Gene3D" id="3.40.50.2300">
    <property type="match status" value="2"/>
</dbReference>
<dbReference type="RefSeq" id="WP_184662421.1">
    <property type="nucleotide sequence ID" value="NZ_JACHHB010000001.1"/>
</dbReference>
<dbReference type="PANTHER" id="PTHR35271:SF1">
    <property type="entry name" value="ABC TRANSPORTER, SUBSTRATE-BINDING LIPOPROTEIN"/>
    <property type="match status" value="1"/>
</dbReference>
<keyword evidence="2" id="KW-1185">Reference proteome</keyword>
<protein>
    <submittedName>
        <fullName evidence="1">Putative ABC transport system substrate-binding protein</fullName>
    </submittedName>
</protein>
<comment type="caution">
    <text evidence="1">The sequence shown here is derived from an EMBL/GenBank/DDBJ whole genome shotgun (WGS) entry which is preliminary data.</text>
</comment>
<reference evidence="1 2" key="1">
    <citation type="submission" date="2020-08" db="EMBL/GenBank/DDBJ databases">
        <title>Genomic Encyclopedia of Type Strains, Phase IV (KMG-IV): sequencing the most valuable type-strain genomes for metagenomic binning, comparative biology and taxonomic classification.</title>
        <authorList>
            <person name="Goeker M."/>
        </authorList>
    </citation>
    <scope>NUCLEOTIDE SEQUENCE [LARGE SCALE GENOMIC DNA]</scope>
    <source>
        <strain evidence="1 2">DSM 24696</strain>
    </source>
</reference>
<sequence length="332" mass="37023">MKKIGLFLIVVAFLLSLYFITVIFEDDDPMTIGVLYSSDNRVDKLDGLKTGLVDLGYDLDSLKFTAFESEETPEGLEENAKRLVENEVDVITSFGGIETQVLAKVMEEKNQMIPTVFIGMAAPKEIGIISDFRHPEGVFTGLSNHHMHLSAKRLELFIDMVPDVERMILLYSEDIDISRHSLQVAKEAAQFLGISVQPFHVGESLDFNALEDELKPGDGIMTLPSFRIEGQTDQIADFSLYQGVPVMGMYDYEVESGFLLGYGSSFYEQGVQAARQVSLLLQGNEPSDIPVELPDQISFYMNETTKKKLDVDMDKNMLKLVEPLHMNGGQGG</sequence>
<proteinExistence type="predicted"/>
<accession>A0A840QL13</accession>
<name>A0A840QL13_9BACI</name>
<evidence type="ECO:0000313" key="2">
    <source>
        <dbReference type="Proteomes" id="UP000551878"/>
    </source>
</evidence>
<dbReference type="InterPro" id="IPR007487">
    <property type="entry name" value="ABC_transpt-TYRBP-like"/>
</dbReference>
<organism evidence="1 2">
    <name type="scientific">Texcoconibacillus texcoconensis</name>
    <dbReference type="NCBI Taxonomy" id="1095777"/>
    <lineage>
        <taxon>Bacteria</taxon>
        <taxon>Bacillati</taxon>
        <taxon>Bacillota</taxon>
        <taxon>Bacilli</taxon>
        <taxon>Bacillales</taxon>
        <taxon>Bacillaceae</taxon>
        <taxon>Texcoconibacillus</taxon>
    </lineage>
</organism>